<evidence type="ECO:0000313" key="3">
    <source>
        <dbReference type="EMBL" id="CAD8120940.1"/>
    </source>
</evidence>
<keyword evidence="4" id="KW-1185">Reference proteome</keyword>
<organism evidence="3 4">
    <name type="scientific">Paramecium sonneborni</name>
    <dbReference type="NCBI Taxonomy" id="65129"/>
    <lineage>
        <taxon>Eukaryota</taxon>
        <taxon>Sar</taxon>
        <taxon>Alveolata</taxon>
        <taxon>Ciliophora</taxon>
        <taxon>Intramacronucleata</taxon>
        <taxon>Oligohymenophorea</taxon>
        <taxon>Peniculida</taxon>
        <taxon>Parameciidae</taxon>
        <taxon>Paramecium</taxon>
    </lineage>
</organism>
<gene>
    <name evidence="3" type="ORF">PSON_ATCC_30995.1.T1290036</name>
</gene>
<reference evidence="3" key="1">
    <citation type="submission" date="2021-01" db="EMBL/GenBank/DDBJ databases">
        <authorList>
            <consortium name="Genoscope - CEA"/>
            <person name="William W."/>
        </authorList>
    </citation>
    <scope>NUCLEOTIDE SEQUENCE</scope>
</reference>
<dbReference type="AlphaFoldDB" id="A0A8S1R2W5"/>
<sequence length="300" mass="34935">MSQNLTETLDNIRALLAQYIVIGKISNKLQLEGAIEYLRTHTHLDKITIQNFEKATCVGIVGTPEQIKNIVSEFLSSKQNLKIINIQIQIRTLLPFTNEKLLTLEINQQIEAILGPKTEEDLKAAKSQVKKKPYQQQQQLTLNQKIKYNLKDQDISIQISILKIENLFGIKLLTLQEKNKIIAHAQVQSWSQIGLKKDIPKRKPKKNDDYLYFKLMMNESLYRICFSTLKTLCELKLITNQEKLYLKQIVVNHQFYIPSNLESDQISSFFLLLIKKYRRELEIKSCELLIIDEQTDEEQA</sequence>
<dbReference type="Pfam" id="PF04557">
    <property type="entry name" value="tRNA_synt_1c_R2"/>
    <property type="match status" value="1"/>
</dbReference>
<dbReference type="EMBL" id="CAJJDN010000129">
    <property type="protein sequence ID" value="CAD8120940.1"/>
    <property type="molecule type" value="Genomic_DNA"/>
</dbReference>
<dbReference type="Proteomes" id="UP000692954">
    <property type="component" value="Unassembled WGS sequence"/>
</dbReference>
<feature type="domain" description="Glutaminyl-tRNA synthetase class Ib non-specific RNA-binding" evidence="1">
    <location>
        <begin position="105"/>
        <end position="145"/>
    </location>
</feature>
<evidence type="ECO:0000259" key="1">
    <source>
        <dbReference type="Pfam" id="PF04557"/>
    </source>
</evidence>
<evidence type="ECO:0000259" key="2">
    <source>
        <dbReference type="Pfam" id="PF04558"/>
    </source>
</evidence>
<feature type="domain" description="Glutaminyl-tRNA synthetase class Ib non-specific RNA-binding" evidence="2">
    <location>
        <begin position="5"/>
        <end position="80"/>
    </location>
</feature>
<evidence type="ECO:0000313" key="4">
    <source>
        <dbReference type="Proteomes" id="UP000692954"/>
    </source>
</evidence>
<name>A0A8S1R2W5_9CILI</name>
<dbReference type="Pfam" id="PF04558">
    <property type="entry name" value="tRNA_synt_1c_R1"/>
    <property type="match status" value="1"/>
</dbReference>
<proteinExistence type="predicted"/>
<dbReference type="GO" id="GO:0005524">
    <property type="term" value="F:ATP binding"/>
    <property type="evidence" value="ECO:0007669"/>
    <property type="project" value="InterPro"/>
</dbReference>
<dbReference type="GO" id="GO:0005737">
    <property type="term" value="C:cytoplasm"/>
    <property type="evidence" value="ECO:0007669"/>
    <property type="project" value="InterPro"/>
</dbReference>
<dbReference type="InterPro" id="IPR007639">
    <property type="entry name" value="Gln-tRNA-synth_Ib_RNA-bd_N"/>
</dbReference>
<protein>
    <submittedName>
        <fullName evidence="3">Uncharacterized protein</fullName>
    </submittedName>
</protein>
<dbReference type="InterPro" id="IPR007638">
    <property type="entry name" value="Gln-tRNA-synth_Ib_RNA-bd_2"/>
</dbReference>
<dbReference type="GO" id="GO:0004819">
    <property type="term" value="F:glutamine-tRNA ligase activity"/>
    <property type="evidence" value="ECO:0007669"/>
    <property type="project" value="InterPro"/>
</dbReference>
<dbReference type="GO" id="GO:0006425">
    <property type="term" value="P:glutaminyl-tRNA aminoacylation"/>
    <property type="evidence" value="ECO:0007669"/>
    <property type="project" value="InterPro"/>
</dbReference>
<accession>A0A8S1R2W5</accession>
<comment type="caution">
    <text evidence="3">The sequence shown here is derived from an EMBL/GenBank/DDBJ whole genome shotgun (WGS) entry which is preliminary data.</text>
</comment>